<feature type="transmembrane region" description="Helical" evidence="2">
    <location>
        <begin position="1127"/>
        <end position="1146"/>
    </location>
</feature>
<sequence>MRDASYEAGYREGHLQGWLDAMAKVAQERQPKSMPPLQSVPGITTPVIGRTPPPQPPARQQPAAKVLPPARQQAYPARPARPAESDEERKARRERRDRQNINVTLYVASLLLVAAAALFVGTGLAPMFRFAGVCAVAALFYASGLVLHRRVHRLRPAAVAFTGTGLALIPVIGLALYNFVLFHGPAVWLLTSLAGTFAYIAAALRLESRVLVYLSLTFVVSTAWSGVAVLGGALVWYFVALTGVAVLFTVVSLLRPGWLPPVFIRPLATLHPLVVPAVALVSTFFPLLLARWEYALVLGICGMYFGVMTAVRGAPVRLLNFYAARLALTVSGSVAVWEVTGHGADALFAAGLFLALQSTATAFGGRVLAGWFPGDAAVAGRLARQPQAPDGGTLRSAGWWRLDALLTHAAHFAVTAALAAVTALPGTAIASLQGDSLVPLWLPALILLLAGFVLAARLQGGAELAPFAALGLAWFFSPVLGEWAFAALPLLASLIWLARALRKGEERPGLLVLNARVAATLAVPAAAAALTQGVLQNHAVWFGVVAVAVSQQLLSAALQRLGHAALASQATLAAFSGLGVVGVAVLASVDATRGNLLTMVAILLQLLAALSTGLMLVRRPADPGTWRPTVGELLPLVLSAVMVEFAFQLVSTGAGNVALVLMMAYVAGVAWTLPYRLHRWSYWWLARVTGTILVLTAFGQLVQGGPVPVLAGEQLRPATVLAVALGLQLVLVLGAYIRQRTPRGVTVDIGLVLVVQLIAALTAPLGEGSWQAVFVPAVAAGSAVLAGYVLRREGGAEWFAPGAFVVLVYLSSGNLLLVEVLLGIFALFAAVMVPAASSSLQKGWYFVAARVVTAALAVVLSYDITASPAAVSLTFALVLAAQHAVRWLLRSSLQSVPFQQAAVWITLAGQALLPLGYALRYGQAGESGGRGVLFLELALLLVSAVLARRLFVARGALYFGLYALLFGMLALGPFATFGAGPLLGYTETSVVLILSGLLAAGAGVLGNRQHTTPAGVERWLWLVAAASFAGTALLVAPQAAGWVSGTAVLALAAVLFIASHVERIPALYPPAAAALPTGAFMLAGSVFDGLGGDWGRYLPWLAGPGLAAAALYALRRVRASRLVQEPLRRWSLAGASFLGFGTAALAGLPVDSTAWCAAALLACAAGVAVLEAPAALRRVAAEIGALAVVAAAQRAALFRFDTADLPEPFWAVQWYVVLGSLLAALRYLAGQNAPGRALATASAVLLTLSGAGVVAGGTGGQQLWLLLLLAALLVAGLVLGDRFFVRWGAGGVAACILWAMREYTFALLAVVAVGLIAFAVWRLNRSTGAEAAGGKDGPARKLP</sequence>
<feature type="transmembrane region" description="Helical" evidence="2">
    <location>
        <begin position="749"/>
        <end position="766"/>
    </location>
</feature>
<protein>
    <submittedName>
        <fullName evidence="3">Uncharacterized protein</fullName>
    </submittedName>
</protein>
<feature type="transmembrane region" description="Helical" evidence="2">
    <location>
        <begin position="931"/>
        <end position="947"/>
    </location>
</feature>
<feature type="transmembrane region" description="Helical" evidence="2">
    <location>
        <begin position="1152"/>
        <end position="1172"/>
    </location>
</feature>
<evidence type="ECO:0000256" key="1">
    <source>
        <dbReference type="SAM" id="MobiDB-lite"/>
    </source>
</evidence>
<feature type="compositionally biased region" description="Low complexity" evidence="1">
    <location>
        <begin position="60"/>
        <end position="80"/>
    </location>
</feature>
<feature type="transmembrane region" description="Helical" evidence="2">
    <location>
        <begin position="266"/>
        <end position="288"/>
    </location>
</feature>
<dbReference type="RefSeq" id="WP_133345786.1">
    <property type="nucleotide sequence ID" value="NZ_SMZQ01000001.1"/>
</dbReference>
<feature type="transmembrane region" description="Helical" evidence="2">
    <location>
        <begin position="475"/>
        <end position="498"/>
    </location>
</feature>
<gene>
    <name evidence="3" type="ORF">E2R57_01315</name>
</gene>
<feature type="transmembrane region" description="Helical" evidence="2">
    <location>
        <begin position="795"/>
        <end position="811"/>
    </location>
</feature>
<feature type="compositionally biased region" description="Basic and acidic residues" evidence="1">
    <location>
        <begin position="81"/>
        <end position="95"/>
    </location>
</feature>
<feature type="transmembrane region" description="Helical" evidence="2">
    <location>
        <begin position="437"/>
        <end position="455"/>
    </location>
</feature>
<feature type="transmembrane region" description="Helical" evidence="2">
    <location>
        <begin position="103"/>
        <end position="121"/>
    </location>
</feature>
<organism evidence="3 4">
    <name type="scientific">Arthrobacter nitrophenolicus</name>
    <dbReference type="NCBI Taxonomy" id="683150"/>
    <lineage>
        <taxon>Bacteria</taxon>
        <taxon>Bacillati</taxon>
        <taxon>Actinomycetota</taxon>
        <taxon>Actinomycetes</taxon>
        <taxon>Micrococcales</taxon>
        <taxon>Micrococcaceae</taxon>
        <taxon>Arthrobacter</taxon>
    </lineage>
</organism>
<feature type="transmembrane region" description="Helical" evidence="2">
    <location>
        <begin position="772"/>
        <end position="790"/>
    </location>
</feature>
<feature type="transmembrane region" description="Helical" evidence="2">
    <location>
        <begin position="680"/>
        <end position="698"/>
    </location>
</feature>
<feature type="region of interest" description="Disordered" evidence="1">
    <location>
        <begin position="26"/>
        <end position="95"/>
    </location>
</feature>
<proteinExistence type="predicted"/>
<dbReference type="EMBL" id="SMZQ01000001">
    <property type="protein sequence ID" value="TDL41334.1"/>
    <property type="molecule type" value="Genomic_DNA"/>
</dbReference>
<dbReference type="Proteomes" id="UP000294621">
    <property type="component" value="Unassembled WGS sequence"/>
</dbReference>
<feature type="transmembrane region" description="Helical" evidence="2">
    <location>
        <begin position="1073"/>
        <end position="1091"/>
    </location>
</feature>
<keyword evidence="2" id="KW-0812">Transmembrane</keyword>
<accession>A0A4R5Y9J9</accession>
<feature type="transmembrane region" description="Helical" evidence="2">
    <location>
        <begin position="901"/>
        <end position="919"/>
    </location>
</feature>
<feature type="transmembrane region" description="Helical" evidence="2">
    <location>
        <begin position="718"/>
        <end position="737"/>
    </location>
</feature>
<feature type="transmembrane region" description="Helical" evidence="2">
    <location>
        <begin position="159"/>
        <end position="180"/>
    </location>
</feature>
<feature type="transmembrane region" description="Helical" evidence="2">
    <location>
        <begin position="1042"/>
        <end position="1061"/>
    </location>
</feature>
<feature type="transmembrane region" description="Helical" evidence="2">
    <location>
        <begin position="1305"/>
        <end position="1323"/>
    </location>
</feature>
<evidence type="ECO:0000313" key="4">
    <source>
        <dbReference type="Proteomes" id="UP000294621"/>
    </source>
</evidence>
<feature type="transmembrane region" description="Helical" evidence="2">
    <location>
        <begin position="959"/>
        <end position="983"/>
    </location>
</feature>
<feature type="transmembrane region" description="Helical" evidence="2">
    <location>
        <begin position="868"/>
        <end position="889"/>
    </location>
</feature>
<dbReference type="OrthoDB" id="4966949at2"/>
<comment type="caution">
    <text evidence="3">The sequence shown here is derived from an EMBL/GenBank/DDBJ whole genome shotgun (WGS) entry which is preliminary data.</text>
</comment>
<feature type="transmembrane region" description="Helical" evidence="2">
    <location>
        <begin position="1263"/>
        <end position="1284"/>
    </location>
</feature>
<feature type="transmembrane region" description="Helical" evidence="2">
    <location>
        <begin position="211"/>
        <end position="229"/>
    </location>
</feature>
<feature type="transmembrane region" description="Helical" evidence="2">
    <location>
        <begin position="235"/>
        <end position="254"/>
    </location>
</feature>
<keyword evidence="2" id="KW-1133">Transmembrane helix</keyword>
<feature type="transmembrane region" description="Helical" evidence="2">
    <location>
        <begin position="595"/>
        <end position="617"/>
    </location>
</feature>
<feature type="transmembrane region" description="Helical" evidence="2">
    <location>
        <begin position="817"/>
        <end position="836"/>
    </location>
</feature>
<feature type="transmembrane region" description="Helical" evidence="2">
    <location>
        <begin position="294"/>
        <end position="311"/>
    </location>
</feature>
<feature type="transmembrane region" description="Helical" evidence="2">
    <location>
        <begin position="1019"/>
        <end position="1036"/>
    </location>
</feature>
<feature type="transmembrane region" description="Helical" evidence="2">
    <location>
        <begin position="1209"/>
        <end position="1229"/>
    </location>
</feature>
<feature type="transmembrane region" description="Helical" evidence="2">
    <location>
        <begin position="1097"/>
        <end position="1115"/>
    </location>
</feature>
<feature type="transmembrane region" description="Helical" evidence="2">
    <location>
        <begin position="409"/>
        <end position="430"/>
    </location>
</feature>
<feature type="transmembrane region" description="Helical" evidence="2">
    <location>
        <begin position="653"/>
        <end position="673"/>
    </location>
</feature>
<feature type="transmembrane region" description="Helical" evidence="2">
    <location>
        <begin position="843"/>
        <end position="862"/>
    </location>
</feature>
<feature type="transmembrane region" description="Helical" evidence="2">
    <location>
        <begin position="1236"/>
        <end position="1257"/>
    </location>
</feature>
<feature type="transmembrane region" description="Helical" evidence="2">
    <location>
        <begin position="510"/>
        <end position="533"/>
    </location>
</feature>
<feature type="transmembrane region" description="Helical" evidence="2">
    <location>
        <begin position="989"/>
        <end position="1007"/>
    </location>
</feature>
<evidence type="ECO:0000313" key="3">
    <source>
        <dbReference type="EMBL" id="TDL41334.1"/>
    </source>
</evidence>
<keyword evidence="2" id="KW-0472">Membrane</keyword>
<dbReference type="STRING" id="683150.G205_14683"/>
<reference evidence="3 4" key="1">
    <citation type="submission" date="2019-03" db="EMBL/GenBank/DDBJ databases">
        <title>Genome Sequencing and Assembly of Various Microbes Isolated from Partially Reclaimed Soil and Acid Mine Drainage (AMD) Site.</title>
        <authorList>
            <person name="Steinbock B."/>
            <person name="Bechtold R."/>
            <person name="Sevigny J.L."/>
            <person name="Thomas D."/>
            <person name="Cuthill L.R."/>
            <person name="Aveiro Johannsen E.J."/>
            <person name="Thomas K."/>
            <person name="Ghosh A."/>
        </authorList>
    </citation>
    <scope>NUCLEOTIDE SEQUENCE [LARGE SCALE GENOMIC DNA]</scope>
    <source>
        <strain evidence="3 4">S-A1</strain>
    </source>
</reference>
<feature type="transmembrane region" description="Helical" evidence="2">
    <location>
        <begin position="186"/>
        <end position="204"/>
    </location>
</feature>
<name>A0A4R5Y9J9_9MICC</name>
<feature type="transmembrane region" description="Helical" evidence="2">
    <location>
        <begin position="127"/>
        <end position="147"/>
    </location>
</feature>
<feature type="transmembrane region" description="Helical" evidence="2">
    <location>
        <begin position="1179"/>
        <end position="1197"/>
    </location>
</feature>
<evidence type="ECO:0000256" key="2">
    <source>
        <dbReference type="SAM" id="Phobius"/>
    </source>
</evidence>
<feature type="transmembrane region" description="Helical" evidence="2">
    <location>
        <begin position="570"/>
        <end position="589"/>
    </location>
</feature>